<dbReference type="Proteomes" id="UP000001301">
    <property type="component" value="Chromosome"/>
</dbReference>
<evidence type="ECO:0000256" key="1">
    <source>
        <dbReference type="SAM" id="Phobius"/>
    </source>
</evidence>
<keyword evidence="1" id="KW-0812">Transmembrane</keyword>
<proteinExistence type="predicted"/>
<feature type="transmembrane region" description="Helical" evidence="1">
    <location>
        <begin position="6"/>
        <end position="28"/>
    </location>
</feature>
<dbReference type="KEGG" id="btk:BT9727_2267"/>
<dbReference type="AlphaFoldDB" id="Q6HIN3"/>
<name>Q6HIN3_BACHK</name>
<gene>
    <name evidence="2" type="ordered locus">BT9727_2267</name>
</gene>
<reference evidence="2 3" key="1">
    <citation type="journal article" date="2006" name="J. Bacteriol.">
        <title>Pathogenomic sequence analysis of Bacillus cereus and Bacillus thuringiensis isolates closely related to Bacillus anthracis.</title>
        <authorList>
            <person name="Han C.S."/>
            <person name="Xie G."/>
            <person name="Challacombe J.F."/>
            <person name="Altherr M.R."/>
            <person name="Bhotika S.S."/>
            <person name="Brown N."/>
            <person name="Bruce D."/>
            <person name="Campbell C.S."/>
            <person name="Campbell M.L."/>
            <person name="Chen J."/>
            <person name="Chertkov O."/>
            <person name="Cleland C."/>
            <person name="Dimitrijevic M."/>
            <person name="Doggett N.A."/>
            <person name="Fawcett J.J."/>
            <person name="Glavina T."/>
            <person name="Goodwin L.A."/>
            <person name="Green L.D."/>
            <person name="Hill K.K."/>
            <person name="Hitchcock P."/>
            <person name="Jackson P.J."/>
            <person name="Keim P."/>
            <person name="Kewalramani A.R."/>
            <person name="Longmire J."/>
            <person name="Lucas S."/>
            <person name="Malfatti S."/>
            <person name="McMurry K."/>
            <person name="Meincke L.J."/>
            <person name="Misra M."/>
            <person name="Moseman B.L."/>
            <person name="Mundt M."/>
            <person name="Munk A.C."/>
            <person name="Okinaka R.T."/>
            <person name="Parson-Quintana B."/>
            <person name="Reilly L.P."/>
            <person name="Richardson P."/>
            <person name="Robinson D.L."/>
            <person name="Rubin E."/>
            <person name="Saunders E."/>
            <person name="Tapia R."/>
            <person name="Tesmer J.G."/>
            <person name="Thayer N."/>
            <person name="Thompson L.S."/>
            <person name="Tice H."/>
            <person name="Ticknor L.O."/>
            <person name="Wills P.L."/>
            <person name="Brettin T.S."/>
            <person name="Gilna P."/>
        </authorList>
    </citation>
    <scope>NUCLEOTIDE SEQUENCE [LARGE SCALE GENOMIC DNA]</scope>
    <source>
        <strain evidence="2 3">97-27</strain>
    </source>
</reference>
<evidence type="ECO:0000313" key="2">
    <source>
        <dbReference type="EMBL" id="AAT59918.1"/>
    </source>
</evidence>
<dbReference type="EMBL" id="AE017355">
    <property type="protein sequence ID" value="AAT59918.1"/>
    <property type="molecule type" value="Genomic_DNA"/>
</dbReference>
<dbReference type="HOGENOM" id="CLU_2749320_0_0_9"/>
<dbReference type="PATRIC" id="fig|281309.8.peg.2396"/>
<keyword evidence="1" id="KW-1133">Transmembrane helix</keyword>
<organism evidence="2 3">
    <name type="scientific">Bacillus thuringiensis subsp. konkukian (strain 97-27)</name>
    <dbReference type="NCBI Taxonomy" id="281309"/>
    <lineage>
        <taxon>Bacteria</taxon>
        <taxon>Bacillati</taxon>
        <taxon>Bacillota</taxon>
        <taxon>Bacilli</taxon>
        <taxon>Bacillales</taxon>
        <taxon>Bacillaceae</taxon>
        <taxon>Bacillus</taxon>
        <taxon>Bacillus cereus group</taxon>
    </lineage>
</organism>
<protein>
    <submittedName>
        <fullName evidence="2">Uncharacterized protein</fullName>
    </submittedName>
</protein>
<keyword evidence="1" id="KW-0472">Membrane</keyword>
<evidence type="ECO:0000313" key="3">
    <source>
        <dbReference type="Proteomes" id="UP000001301"/>
    </source>
</evidence>
<sequence length="70" mass="8291">MLWKHGYRAIKLTITLIKIFCIFFLLYFQSTSIIMEKPQTDVISEFKQALLINDKKLMQSYITEGIELQC</sequence>
<accession>Q6HIN3</accession>